<sequence>MTQFSDLNLSPKVLQAVEEAGYTIPTPIQAGAIPPALEGRDVLGIAQTGTGKTASFTLPMITKLARGRARARMPRSLVLCPTRELAAQVAENFDTYSKNVKLTKALLIGGVSFKEQDALIDKGVDVLIATPGRLLDHFERGKLLLTGIEVMVVDEADRMLDMGFIPDIERIFSLTPFTRQTLFFSATMAPEIERITNTFLQAPARIEVARQATASETIEQHVVMFKGSRRDRADSEKRRTLRKIIAGEGDKLTNAIVFCNRKVDVDVVAKSLKKYGVNAAPIHGDLDQSVRTRTLDSFRAGDLTILVASDVAARGLDVPSVSHVINYDVPGHAEDYVHRIGRTGRAGREGKAVTICAPKDEKNLEDVERLIQKEIPRLDDPGRPQKSDAAPEADAADEAKPTEAPTDAKTAQEDGGKTAAPERDDTRGKSGGRSRSSRGGGKSDKSAKGDKPGKQQDDAKVVGLGDHLPTFIAMSFDERRAS</sequence>
<evidence type="ECO:0000313" key="16">
    <source>
        <dbReference type="EMBL" id="SLN42420.1"/>
    </source>
</evidence>
<dbReference type="SMART" id="SM00487">
    <property type="entry name" value="DEXDc"/>
    <property type="match status" value="1"/>
</dbReference>
<dbReference type="InterPro" id="IPR044742">
    <property type="entry name" value="DEAD/DEAH_RhlB"/>
</dbReference>
<dbReference type="PROSITE" id="PS00039">
    <property type="entry name" value="DEAD_ATP_HELICASE"/>
    <property type="match status" value="1"/>
</dbReference>
<dbReference type="GO" id="GO:0009266">
    <property type="term" value="P:response to temperature stimulus"/>
    <property type="evidence" value="ECO:0007669"/>
    <property type="project" value="UniProtKB-ARBA"/>
</dbReference>
<dbReference type="GO" id="GO:0016887">
    <property type="term" value="F:ATP hydrolysis activity"/>
    <property type="evidence" value="ECO:0007669"/>
    <property type="project" value="RHEA"/>
</dbReference>
<dbReference type="PANTHER" id="PTHR47959:SF13">
    <property type="entry name" value="ATP-DEPENDENT RNA HELICASE RHLE"/>
    <property type="match status" value="1"/>
</dbReference>
<keyword evidence="3 11" id="KW-0547">Nucleotide-binding</keyword>
<dbReference type="EMBL" id="FWFK01000003">
    <property type="protein sequence ID" value="SLN42420.1"/>
    <property type="molecule type" value="Genomic_DNA"/>
</dbReference>
<dbReference type="Proteomes" id="UP000193570">
    <property type="component" value="Unassembled WGS sequence"/>
</dbReference>
<dbReference type="InterPro" id="IPR050079">
    <property type="entry name" value="DEAD_box_RNA_helicase"/>
</dbReference>
<dbReference type="OrthoDB" id="9805696at2"/>
<evidence type="ECO:0000256" key="2">
    <source>
        <dbReference type="ARBA" id="ARBA00022490"/>
    </source>
</evidence>
<evidence type="ECO:0000256" key="12">
    <source>
        <dbReference type="SAM" id="MobiDB-lite"/>
    </source>
</evidence>
<dbReference type="InterPro" id="IPR014001">
    <property type="entry name" value="Helicase_ATP-bd"/>
</dbReference>
<organism evidence="16 17">
    <name type="scientific">Roseivivax jejudonensis</name>
    <dbReference type="NCBI Taxonomy" id="1529041"/>
    <lineage>
        <taxon>Bacteria</taxon>
        <taxon>Pseudomonadati</taxon>
        <taxon>Pseudomonadota</taxon>
        <taxon>Alphaproteobacteria</taxon>
        <taxon>Rhodobacterales</taxon>
        <taxon>Roseobacteraceae</taxon>
        <taxon>Roseivivax</taxon>
    </lineage>
</organism>
<dbReference type="FunFam" id="3.40.50.300:FF:000108">
    <property type="entry name" value="ATP-dependent RNA helicase RhlE"/>
    <property type="match status" value="1"/>
</dbReference>
<dbReference type="RefSeq" id="WP_085791767.1">
    <property type="nucleotide sequence ID" value="NZ_FWFK01000003.1"/>
</dbReference>
<dbReference type="InterPro" id="IPR027417">
    <property type="entry name" value="P-loop_NTPase"/>
</dbReference>
<dbReference type="InterPro" id="IPR014014">
    <property type="entry name" value="RNA_helicase_DEAD_Q_motif"/>
</dbReference>
<dbReference type="CDD" id="cd18787">
    <property type="entry name" value="SF2_C_DEAD"/>
    <property type="match status" value="1"/>
</dbReference>
<dbReference type="Pfam" id="PF00271">
    <property type="entry name" value="Helicase_C"/>
    <property type="match status" value="1"/>
</dbReference>
<feature type="compositionally biased region" description="Basic and acidic residues" evidence="12">
    <location>
        <begin position="374"/>
        <end position="386"/>
    </location>
</feature>
<feature type="region of interest" description="Disordered" evidence="12">
    <location>
        <begin position="374"/>
        <end position="465"/>
    </location>
</feature>
<dbReference type="PROSITE" id="PS51192">
    <property type="entry name" value="HELICASE_ATP_BIND_1"/>
    <property type="match status" value="1"/>
</dbReference>
<dbReference type="Gene3D" id="3.40.50.300">
    <property type="entry name" value="P-loop containing nucleotide triphosphate hydrolases"/>
    <property type="match status" value="2"/>
</dbReference>
<proteinExistence type="inferred from homology"/>
<reference evidence="16 17" key="1">
    <citation type="submission" date="2017-03" db="EMBL/GenBank/DDBJ databases">
        <authorList>
            <person name="Afonso C.L."/>
            <person name="Miller P.J."/>
            <person name="Scott M.A."/>
            <person name="Spackman E."/>
            <person name="Goraichik I."/>
            <person name="Dimitrov K.M."/>
            <person name="Suarez D.L."/>
            <person name="Swayne D.E."/>
        </authorList>
    </citation>
    <scope>NUCLEOTIDE SEQUENCE [LARGE SCALE GENOMIC DNA]</scope>
    <source>
        <strain evidence="16 17">CECT 8625</strain>
    </source>
</reference>
<feature type="compositionally biased region" description="Basic and acidic residues" evidence="12">
    <location>
        <begin position="441"/>
        <end position="460"/>
    </location>
</feature>
<dbReference type="InterPro" id="IPR011545">
    <property type="entry name" value="DEAD/DEAH_box_helicase_dom"/>
</dbReference>
<evidence type="ECO:0000256" key="10">
    <source>
        <dbReference type="PROSITE-ProRule" id="PRU00552"/>
    </source>
</evidence>
<feature type="domain" description="Helicase ATP-binding" evidence="13">
    <location>
        <begin position="33"/>
        <end position="206"/>
    </location>
</feature>
<dbReference type="EC" id="3.6.4.13" evidence="1"/>
<feature type="compositionally biased region" description="Basic and acidic residues" evidence="12">
    <location>
        <begin position="410"/>
        <end position="428"/>
    </location>
</feature>
<dbReference type="SMART" id="SM00490">
    <property type="entry name" value="HELICc"/>
    <property type="match status" value="1"/>
</dbReference>
<keyword evidence="6 11" id="KW-0067">ATP-binding</keyword>
<dbReference type="GO" id="GO:0003724">
    <property type="term" value="F:RNA helicase activity"/>
    <property type="evidence" value="ECO:0007669"/>
    <property type="project" value="UniProtKB-EC"/>
</dbReference>
<dbReference type="SUPFAM" id="SSF52540">
    <property type="entry name" value="P-loop containing nucleoside triphosphate hydrolases"/>
    <property type="match status" value="1"/>
</dbReference>
<dbReference type="GO" id="GO:0005829">
    <property type="term" value="C:cytosol"/>
    <property type="evidence" value="ECO:0007669"/>
    <property type="project" value="TreeGrafter"/>
</dbReference>
<dbReference type="PROSITE" id="PS51194">
    <property type="entry name" value="HELICASE_CTER"/>
    <property type="match status" value="1"/>
</dbReference>
<name>A0A1X6Z930_9RHOB</name>
<dbReference type="InterPro" id="IPR000629">
    <property type="entry name" value="RNA-helicase_DEAD-box_CS"/>
</dbReference>
<evidence type="ECO:0000256" key="11">
    <source>
        <dbReference type="RuleBase" id="RU000492"/>
    </source>
</evidence>
<keyword evidence="5 11" id="KW-0347">Helicase</keyword>
<evidence type="ECO:0000259" key="13">
    <source>
        <dbReference type="PROSITE" id="PS51192"/>
    </source>
</evidence>
<comment type="similarity">
    <text evidence="7 11">Belongs to the DEAD box helicase family.</text>
</comment>
<keyword evidence="2" id="KW-0963">Cytoplasm</keyword>
<dbReference type="PROSITE" id="PS51195">
    <property type="entry name" value="Q_MOTIF"/>
    <property type="match status" value="1"/>
</dbReference>
<evidence type="ECO:0000256" key="1">
    <source>
        <dbReference type="ARBA" id="ARBA00012552"/>
    </source>
</evidence>
<dbReference type="GO" id="GO:0003676">
    <property type="term" value="F:nucleic acid binding"/>
    <property type="evidence" value="ECO:0007669"/>
    <property type="project" value="InterPro"/>
</dbReference>
<keyword evidence="4 11" id="KW-0378">Hydrolase</keyword>
<protein>
    <recommendedName>
        <fullName evidence="9">DEAD-box ATP-dependent RNA helicase RhpA</fullName>
        <ecNumber evidence="1">3.6.4.13</ecNumber>
    </recommendedName>
</protein>
<evidence type="ECO:0000256" key="6">
    <source>
        <dbReference type="ARBA" id="ARBA00022840"/>
    </source>
</evidence>
<dbReference type="GO" id="GO:0005524">
    <property type="term" value="F:ATP binding"/>
    <property type="evidence" value="ECO:0007669"/>
    <property type="project" value="UniProtKB-KW"/>
</dbReference>
<evidence type="ECO:0000256" key="3">
    <source>
        <dbReference type="ARBA" id="ARBA00022741"/>
    </source>
</evidence>
<evidence type="ECO:0000259" key="15">
    <source>
        <dbReference type="PROSITE" id="PS51195"/>
    </source>
</evidence>
<evidence type="ECO:0000259" key="14">
    <source>
        <dbReference type="PROSITE" id="PS51194"/>
    </source>
</evidence>
<dbReference type="GO" id="GO:0042255">
    <property type="term" value="P:ribosome assembly"/>
    <property type="evidence" value="ECO:0007669"/>
    <property type="project" value="UniProtKB-ARBA"/>
</dbReference>
<dbReference type="Pfam" id="PF00270">
    <property type="entry name" value="DEAD"/>
    <property type="match status" value="1"/>
</dbReference>
<evidence type="ECO:0000256" key="9">
    <source>
        <dbReference type="ARBA" id="ARBA00074363"/>
    </source>
</evidence>
<feature type="domain" description="Helicase C-terminal" evidence="14">
    <location>
        <begin position="240"/>
        <end position="390"/>
    </location>
</feature>
<comment type="catalytic activity">
    <reaction evidence="8">
        <text>ATP + H2O = ADP + phosphate + H(+)</text>
        <dbReference type="Rhea" id="RHEA:13065"/>
        <dbReference type="ChEBI" id="CHEBI:15377"/>
        <dbReference type="ChEBI" id="CHEBI:15378"/>
        <dbReference type="ChEBI" id="CHEBI:30616"/>
        <dbReference type="ChEBI" id="CHEBI:43474"/>
        <dbReference type="ChEBI" id="CHEBI:456216"/>
        <dbReference type="EC" id="3.6.4.13"/>
    </reaction>
</comment>
<evidence type="ECO:0000313" key="17">
    <source>
        <dbReference type="Proteomes" id="UP000193570"/>
    </source>
</evidence>
<evidence type="ECO:0000256" key="5">
    <source>
        <dbReference type="ARBA" id="ARBA00022806"/>
    </source>
</evidence>
<accession>A0A1X6Z930</accession>
<evidence type="ECO:0000256" key="8">
    <source>
        <dbReference type="ARBA" id="ARBA00047984"/>
    </source>
</evidence>
<evidence type="ECO:0000256" key="7">
    <source>
        <dbReference type="ARBA" id="ARBA00038437"/>
    </source>
</evidence>
<dbReference type="InterPro" id="IPR001650">
    <property type="entry name" value="Helicase_C-like"/>
</dbReference>
<dbReference type="CDD" id="cd00268">
    <property type="entry name" value="DEADc"/>
    <property type="match status" value="1"/>
</dbReference>
<feature type="domain" description="DEAD-box RNA helicase Q" evidence="15">
    <location>
        <begin position="2"/>
        <end position="30"/>
    </location>
</feature>
<keyword evidence="17" id="KW-1185">Reference proteome</keyword>
<evidence type="ECO:0000256" key="4">
    <source>
        <dbReference type="ARBA" id="ARBA00022801"/>
    </source>
</evidence>
<feature type="short sequence motif" description="Q motif" evidence="10">
    <location>
        <begin position="2"/>
        <end position="30"/>
    </location>
</feature>
<dbReference type="PANTHER" id="PTHR47959">
    <property type="entry name" value="ATP-DEPENDENT RNA HELICASE RHLE-RELATED"/>
    <property type="match status" value="1"/>
</dbReference>
<dbReference type="AlphaFoldDB" id="A0A1X6Z930"/>
<gene>
    <name evidence="16" type="primary">rhlE_1</name>
    <name evidence="16" type="ORF">ROJ8625_02069</name>
</gene>